<proteinExistence type="predicted"/>
<evidence type="ECO:0000313" key="3">
    <source>
        <dbReference type="Proteomes" id="UP000271974"/>
    </source>
</evidence>
<dbReference type="AlphaFoldDB" id="A0A433U289"/>
<name>A0A433U289_ELYCH</name>
<feature type="signal peptide" evidence="1">
    <location>
        <begin position="1"/>
        <end position="20"/>
    </location>
</feature>
<feature type="chain" id="PRO_5019100971" description="VWFA domain-containing protein" evidence="1">
    <location>
        <begin position="21"/>
        <end position="134"/>
    </location>
</feature>
<feature type="non-terminal residue" evidence="2">
    <location>
        <position position="134"/>
    </location>
</feature>
<comment type="caution">
    <text evidence="2">The sequence shown here is derived from an EMBL/GenBank/DDBJ whole genome shotgun (WGS) entry which is preliminary data.</text>
</comment>
<reference evidence="2 3" key="1">
    <citation type="submission" date="2019-01" db="EMBL/GenBank/DDBJ databases">
        <title>A draft genome assembly of the solar-powered sea slug Elysia chlorotica.</title>
        <authorList>
            <person name="Cai H."/>
            <person name="Li Q."/>
            <person name="Fang X."/>
            <person name="Li J."/>
            <person name="Curtis N.E."/>
            <person name="Altenburger A."/>
            <person name="Shibata T."/>
            <person name="Feng M."/>
            <person name="Maeda T."/>
            <person name="Schwartz J.A."/>
            <person name="Shigenobu S."/>
            <person name="Lundholm N."/>
            <person name="Nishiyama T."/>
            <person name="Yang H."/>
            <person name="Hasebe M."/>
            <person name="Li S."/>
            <person name="Pierce S.K."/>
            <person name="Wang J."/>
        </authorList>
    </citation>
    <scope>NUCLEOTIDE SEQUENCE [LARGE SCALE GENOMIC DNA]</scope>
    <source>
        <strain evidence="2">EC2010</strain>
        <tissue evidence="2">Whole organism of an adult</tissue>
    </source>
</reference>
<organism evidence="2 3">
    <name type="scientific">Elysia chlorotica</name>
    <name type="common">Eastern emerald elysia</name>
    <name type="synonym">Sea slug</name>
    <dbReference type="NCBI Taxonomy" id="188477"/>
    <lineage>
        <taxon>Eukaryota</taxon>
        <taxon>Metazoa</taxon>
        <taxon>Spiralia</taxon>
        <taxon>Lophotrochozoa</taxon>
        <taxon>Mollusca</taxon>
        <taxon>Gastropoda</taxon>
        <taxon>Heterobranchia</taxon>
        <taxon>Euthyneura</taxon>
        <taxon>Panpulmonata</taxon>
        <taxon>Sacoglossa</taxon>
        <taxon>Placobranchoidea</taxon>
        <taxon>Plakobranchidae</taxon>
        <taxon>Elysia</taxon>
    </lineage>
</organism>
<sequence length="134" mass="14339">MERFWKPYLVVLCLHVVAHSQTNITHDDKGLAFSLESYNILAATDADEVSDTNVADLIFVITRPGGGSASASGFRVLLGFIQSSLEQVSVGRGGARVALVVSDGHTCSVVLNDTPSGALTKCGVVYTLRRLRME</sequence>
<dbReference type="Proteomes" id="UP000271974">
    <property type="component" value="Unassembled WGS sequence"/>
</dbReference>
<evidence type="ECO:0000313" key="2">
    <source>
        <dbReference type="EMBL" id="RUS87915.1"/>
    </source>
</evidence>
<evidence type="ECO:0000256" key="1">
    <source>
        <dbReference type="SAM" id="SignalP"/>
    </source>
</evidence>
<accession>A0A433U289</accession>
<dbReference type="EMBL" id="RQTK01000097">
    <property type="protein sequence ID" value="RUS87915.1"/>
    <property type="molecule type" value="Genomic_DNA"/>
</dbReference>
<dbReference type="OrthoDB" id="10584622at2759"/>
<gene>
    <name evidence="2" type="ORF">EGW08_004331</name>
</gene>
<keyword evidence="3" id="KW-1185">Reference proteome</keyword>
<keyword evidence="1" id="KW-0732">Signal</keyword>
<protein>
    <recommendedName>
        <fullName evidence="4">VWFA domain-containing protein</fullName>
    </recommendedName>
</protein>
<evidence type="ECO:0008006" key="4">
    <source>
        <dbReference type="Google" id="ProtNLM"/>
    </source>
</evidence>